<comment type="caution">
    <text evidence="1">The sequence shown here is derived from an EMBL/GenBank/DDBJ whole genome shotgun (WGS) entry which is preliminary data.</text>
</comment>
<reference evidence="1" key="1">
    <citation type="submission" date="2022-04" db="EMBL/GenBank/DDBJ databases">
        <title>Genome of the entomopathogenic fungus Entomophthora muscae.</title>
        <authorList>
            <person name="Elya C."/>
            <person name="Lovett B.R."/>
            <person name="Lee E."/>
            <person name="Macias A.M."/>
            <person name="Hajek A.E."/>
            <person name="De Bivort B.L."/>
            <person name="Kasson M.T."/>
            <person name="De Fine Licht H.H."/>
            <person name="Stajich J.E."/>
        </authorList>
    </citation>
    <scope>NUCLEOTIDE SEQUENCE</scope>
    <source>
        <strain evidence="1">Berkeley</strain>
    </source>
</reference>
<dbReference type="EMBL" id="QTSX02002157">
    <property type="protein sequence ID" value="KAJ9078231.1"/>
    <property type="molecule type" value="Genomic_DNA"/>
</dbReference>
<sequence>MVQRTPFSTDSSSAPPTSRFGELLAPSSIHPENTTLPSMMVPYSYKGEIFHVALWAIHSSAIHSFEEESTPAQIHQALVAHKLSWSEMQALFDSSKDKMCKAITLKWAIIPGLVIIDTEFSVNIVSPELNLAPPFPLSPPDSITLSPLTPTLLSQKGFSPTLQVSLLPST</sequence>
<accession>A0ACC2TUT8</accession>
<keyword evidence="2" id="KW-1185">Reference proteome</keyword>
<evidence type="ECO:0000313" key="1">
    <source>
        <dbReference type="EMBL" id="KAJ9078231.1"/>
    </source>
</evidence>
<proteinExistence type="predicted"/>
<evidence type="ECO:0000313" key="2">
    <source>
        <dbReference type="Proteomes" id="UP001165960"/>
    </source>
</evidence>
<organism evidence="1 2">
    <name type="scientific">Entomophthora muscae</name>
    <dbReference type="NCBI Taxonomy" id="34485"/>
    <lineage>
        <taxon>Eukaryota</taxon>
        <taxon>Fungi</taxon>
        <taxon>Fungi incertae sedis</taxon>
        <taxon>Zoopagomycota</taxon>
        <taxon>Entomophthoromycotina</taxon>
        <taxon>Entomophthoromycetes</taxon>
        <taxon>Entomophthorales</taxon>
        <taxon>Entomophthoraceae</taxon>
        <taxon>Entomophthora</taxon>
    </lineage>
</organism>
<dbReference type="Proteomes" id="UP001165960">
    <property type="component" value="Unassembled WGS sequence"/>
</dbReference>
<name>A0ACC2TUT8_9FUNG</name>
<protein>
    <submittedName>
        <fullName evidence="1">Uncharacterized protein</fullName>
    </submittedName>
</protein>
<gene>
    <name evidence="1" type="ORF">DSO57_1008896</name>
</gene>